<dbReference type="Gene3D" id="3.40.50.150">
    <property type="entry name" value="Vaccinia Virus protein VP39"/>
    <property type="match status" value="1"/>
</dbReference>
<dbReference type="InterPro" id="IPR029063">
    <property type="entry name" value="SAM-dependent_MTases_sf"/>
</dbReference>
<evidence type="ECO:0000256" key="5">
    <source>
        <dbReference type="ARBA" id="ARBA00022679"/>
    </source>
</evidence>
<keyword evidence="10" id="KW-1185">Reference proteome</keyword>
<reference evidence="9 10" key="1">
    <citation type="submission" date="2020-08" db="EMBL/GenBank/DDBJ databases">
        <title>Oceanospirillum sp. nov. isolated from marine sediment.</title>
        <authorList>
            <person name="Ji X."/>
        </authorList>
    </citation>
    <scope>NUCLEOTIDE SEQUENCE [LARGE SCALE GENOMIC DNA]</scope>
    <source>
        <strain evidence="9 10">D5</strain>
    </source>
</reference>
<keyword evidence="7" id="KW-0819">tRNA processing</keyword>
<dbReference type="PROSITE" id="PS51625">
    <property type="entry name" value="SAM_MT_TRMB"/>
    <property type="match status" value="1"/>
</dbReference>
<dbReference type="EC" id="2.1.1.33" evidence="3"/>
<dbReference type="EMBL" id="JACJFM010000013">
    <property type="protein sequence ID" value="MBB1487218.1"/>
    <property type="molecule type" value="Genomic_DNA"/>
</dbReference>
<dbReference type="Proteomes" id="UP000565262">
    <property type="component" value="Unassembled WGS sequence"/>
</dbReference>
<dbReference type="InterPro" id="IPR003358">
    <property type="entry name" value="tRNA_(Gua-N-7)_MeTrfase_Trmb"/>
</dbReference>
<dbReference type="PANTHER" id="PTHR23417:SF14">
    <property type="entry name" value="PENTACOTRIPEPTIDE-REPEAT REGION OF PRORP DOMAIN-CONTAINING PROTEIN"/>
    <property type="match status" value="1"/>
</dbReference>
<evidence type="ECO:0000256" key="6">
    <source>
        <dbReference type="ARBA" id="ARBA00022691"/>
    </source>
</evidence>
<evidence type="ECO:0000256" key="4">
    <source>
        <dbReference type="ARBA" id="ARBA00022603"/>
    </source>
</evidence>
<dbReference type="RefSeq" id="WP_182809002.1">
    <property type="nucleotide sequence ID" value="NZ_JACJFM010000013.1"/>
</dbReference>
<organism evidence="9 10">
    <name type="scientific">Oceanospirillum sediminis</name>
    <dbReference type="NCBI Taxonomy" id="2760088"/>
    <lineage>
        <taxon>Bacteria</taxon>
        <taxon>Pseudomonadati</taxon>
        <taxon>Pseudomonadota</taxon>
        <taxon>Gammaproteobacteria</taxon>
        <taxon>Oceanospirillales</taxon>
        <taxon>Oceanospirillaceae</taxon>
        <taxon>Oceanospirillum</taxon>
    </lineage>
</organism>
<proteinExistence type="predicted"/>
<dbReference type="AlphaFoldDB" id="A0A839IQI2"/>
<dbReference type="PANTHER" id="PTHR23417">
    <property type="entry name" value="3-DEOXY-D-MANNO-OCTULOSONIC-ACID TRANSFERASE/TRNA GUANINE-N 7 - -METHYLTRANSFERASE"/>
    <property type="match status" value="1"/>
</dbReference>
<keyword evidence="4 9" id="KW-0489">Methyltransferase</keyword>
<gene>
    <name evidence="9" type="ORF">H4O21_11420</name>
</gene>
<comment type="function">
    <text evidence="2">Catalyzes the formation of N(7)-methylguanine at position 46 (m7G46) in tRNA.</text>
</comment>
<evidence type="ECO:0000256" key="2">
    <source>
        <dbReference type="ARBA" id="ARBA00003015"/>
    </source>
</evidence>
<evidence type="ECO:0000256" key="8">
    <source>
        <dbReference type="SAM" id="MobiDB-lite"/>
    </source>
</evidence>
<evidence type="ECO:0000256" key="7">
    <source>
        <dbReference type="ARBA" id="ARBA00022694"/>
    </source>
</evidence>
<dbReference type="GO" id="GO:0043527">
    <property type="term" value="C:tRNA methyltransferase complex"/>
    <property type="evidence" value="ECO:0007669"/>
    <property type="project" value="TreeGrafter"/>
</dbReference>
<evidence type="ECO:0000313" key="10">
    <source>
        <dbReference type="Proteomes" id="UP000565262"/>
    </source>
</evidence>
<accession>A0A839IQI2</accession>
<keyword evidence="5 9" id="KW-0808">Transferase</keyword>
<protein>
    <recommendedName>
        <fullName evidence="3">tRNA (guanine(46)-N(7))-methyltransferase</fullName>
        <ecNumber evidence="3">2.1.1.33</ecNumber>
    </recommendedName>
</protein>
<dbReference type="Pfam" id="PF02390">
    <property type="entry name" value="Methyltransf_4"/>
    <property type="match status" value="1"/>
</dbReference>
<keyword evidence="6" id="KW-0949">S-adenosyl-L-methionine</keyword>
<evidence type="ECO:0000313" key="9">
    <source>
        <dbReference type="EMBL" id="MBB1487218.1"/>
    </source>
</evidence>
<evidence type="ECO:0000256" key="1">
    <source>
        <dbReference type="ARBA" id="ARBA00000142"/>
    </source>
</evidence>
<comment type="caution">
    <text evidence="9">The sequence shown here is derived from an EMBL/GenBank/DDBJ whole genome shotgun (WGS) entry which is preliminary data.</text>
</comment>
<dbReference type="GO" id="GO:0008176">
    <property type="term" value="F:tRNA (guanine(46)-N7)-methyltransferase activity"/>
    <property type="evidence" value="ECO:0007669"/>
    <property type="project" value="UniProtKB-EC"/>
</dbReference>
<sequence>MKHRPHGNISFGNSREISSTQQEPHEELVERVMKHLYQPFKKPLQEHNIQAFQQAQSWLVSQNKPLILDSCCGIGESTRRLADMFPDHAVIGVDQSADRLSRQHGELPDNGLLVRANLLDFWRLAVEEGWQPERHYLLYPNPYPKKSQFKLRWHGGPVLPFIAQLGGVFECRSNWKIYVQEMAMAYGLLKSEGLLFLSEEDVQFKLQGFADEVQAIRPDPVMTPFERKYLASGQDVFQWIFAGQGAEAD</sequence>
<name>A0A839IQI2_9GAMM</name>
<dbReference type="SUPFAM" id="SSF53335">
    <property type="entry name" value="S-adenosyl-L-methionine-dependent methyltransferases"/>
    <property type="match status" value="1"/>
</dbReference>
<feature type="compositionally biased region" description="Polar residues" evidence="8">
    <location>
        <begin position="10"/>
        <end position="22"/>
    </location>
</feature>
<feature type="region of interest" description="Disordered" evidence="8">
    <location>
        <begin position="1"/>
        <end position="25"/>
    </location>
</feature>
<comment type="catalytic activity">
    <reaction evidence="1">
        <text>guanosine(46) in tRNA + S-adenosyl-L-methionine = N(7)-methylguanosine(46) in tRNA + S-adenosyl-L-homocysteine</text>
        <dbReference type="Rhea" id="RHEA:42708"/>
        <dbReference type="Rhea" id="RHEA-COMP:10188"/>
        <dbReference type="Rhea" id="RHEA-COMP:10189"/>
        <dbReference type="ChEBI" id="CHEBI:57856"/>
        <dbReference type="ChEBI" id="CHEBI:59789"/>
        <dbReference type="ChEBI" id="CHEBI:74269"/>
        <dbReference type="ChEBI" id="CHEBI:74480"/>
        <dbReference type="EC" id="2.1.1.33"/>
    </reaction>
</comment>
<evidence type="ECO:0000256" key="3">
    <source>
        <dbReference type="ARBA" id="ARBA00011977"/>
    </source>
</evidence>